<reference evidence="2" key="2">
    <citation type="journal article" date="2015" name="Fish Shellfish Immunol.">
        <title>Early steps in the European eel (Anguilla anguilla)-Vibrio vulnificus interaction in the gills: Role of the RtxA13 toxin.</title>
        <authorList>
            <person name="Callol A."/>
            <person name="Pajuelo D."/>
            <person name="Ebbesson L."/>
            <person name="Teles M."/>
            <person name="MacKenzie S."/>
            <person name="Amaro C."/>
        </authorList>
    </citation>
    <scope>NUCLEOTIDE SEQUENCE</scope>
</reference>
<reference evidence="2" key="1">
    <citation type="submission" date="2014-11" db="EMBL/GenBank/DDBJ databases">
        <authorList>
            <person name="Amaro Gonzalez C."/>
        </authorList>
    </citation>
    <scope>NUCLEOTIDE SEQUENCE</scope>
</reference>
<keyword evidence="1" id="KW-0472">Membrane</keyword>
<keyword evidence="1" id="KW-0812">Transmembrane</keyword>
<organism evidence="2">
    <name type="scientific">Anguilla anguilla</name>
    <name type="common">European freshwater eel</name>
    <name type="synonym">Muraena anguilla</name>
    <dbReference type="NCBI Taxonomy" id="7936"/>
    <lineage>
        <taxon>Eukaryota</taxon>
        <taxon>Metazoa</taxon>
        <taxon>Chordata</taxon>
        <taxon>Craniata</taxon>
        <taxon>Vertebrata</taxon>
        <taxon>Euteleostomi</taxon>
        <taxon>Actinopterygii</taxon>
        <taxon>Neopterygii</taxon>
        <taxon>Teleostei</taxon>
        <taxon>Anguilliformes</taxon>
        <taxon>Anguillidae</taxon>
        <taxon>Anguilla</taxon>
    </lineage>
</organism>
<name>A0A0E9VI29_ANGAN</name>
<sequence length="65" mass="7354">MVSLIVFSQQIQVLLGPAFFGVCFSIVFRDLSNKFSSVHTSDQIMHPFANRLNSPLQHSPFELKT</sequence>
<keyword evidence="1" id="KW-1133">Transmembrane helix</keyword>
<dbReference type="EMBL" id="GBXM01030906">
    <property type="protein sequence ID" value="JAH77671.1"/>
    <property type="molecule type" value="Transcribed_RNA"/>
</dbReference>
<proteinExistence type="predicted"/>
<protein>
    <submittedName>
        <fullName evidence="2">Uncharacterized protein</fullName>
    </submittedName>
</protein>
<feature type="transmembrane region" description="Helical" evidence="1">
    <location>
        <begin position="6"/>
        <end position="28"/>
    </location>
</feature>
<evidence type="ECO:0000256" key="1">
    <source>
        <dbReference type="SAM" id="Phobius"/>
    </source>
</evidence>
<dbReference type="AlphaFoldDB" id="A0A0E9VI29"/>
<evidence type="ECO:0000313" key="2">
    <source>
        <dbReference type="EMBL" id="JAH77671.1"/>
    </source>
</evidence>
<accession>A0A0E9VI29</accession>